<evidence type="ECO:0000313" key="2">
    <source>
        <dbReference type="Proteomes" id="UP000018948"/>
    </source>
</evidence>
<name>W2ZQ06_PHYNI</name>
<accession>W2ZQ06</accession>
<comment type="caution">
    <text evidence="1">The sequence shown here is derived from an EMBL/GenBank/DDBJ whole genome shotgun (WGS) entry which is preliminary data.</text>
</comment>
<reference evidence="1 2" key="1">
    <citation type="submission" date="2013-11" db="EMBL/GenBank/DDBJ databases">
        <title>The Genome Sequence of Phytophthora parasitica P10297.</title>
        <authorList>
            <consortium name="The Broad Institute Genomics Platform"/>
            <person name="Russ C."/>
            <person name="Tyler B."/>
            <person name="Panabieres F."/>
            <person name="Shan W."/>
            <person name="Tripathy S."/>
            <person name="Grunwald N."/>
            <person name="Machado M."/>
            <person name="Johnson C.S."/>
            <person name="Walker B."/>
            <person name="Young S.K."/>
            <person name="Zeng Q."/>
            <person name="Gargeya S."/>
            <person name="Fitzgerald M."/>
            <person name="Haas B."/>
            <person name="Abouelleil A."/>
            <person name="Allen A.W."/>
            <person name="Alvarado L."/>
            <person name="Arachchi H.M."/>
            <person name="Berlin A.M."/>
            <person name="Chapman S.B."/>
            <person name="Gainer-Dewar J."/>
            <person name="Goldberg J."/>
            <person name="Griggs A."/>
            <person name="Gujja S."/>
            <person name="Hansen M."/>
            <person name="Howarth C."/>
            <person name="Imamovic A."/>
            <person name="Ireland A."/>
            <person name="Larimer J."/>
            <person name="McCowan C."/>
            <person name="Murphy C."/>
            <person name="Pearson M."/>
            <person name="Poon T.W."/>
            <person name="Priest M."/>
            <person name="Roberts A."/>
            <person name="Saif S."/>
            <person name="Shea T."/>
            <person name="Sisk P."/>
            <person name="Sykes S."/>
            <person name="Wortman J."/>
            <person name="Nusbaum C."/>
            <person name="Birren B."/>
        </authorList>
    </citation>
    <scope>NUCLEOTIDE SEQUENCE [LARGE SCALE GENOMIC DNA]</scope>
    <source>
        <strain evidence="1 2">P10297</strain>
    </source>
</reference>
<dbReference type="Proteomes" id="UP000018948">
    <property type="component" value="Unassembled WGS sequence"/>
</dbReference>
<proteinExistence type="predicted"/>
<gene>
    <name evidence="1" type="ORF">F442_05289</name>
</gene>
<protein>
    <submittedName>
        <fullName evidence="1">Uncharacterized protein</fullName>
    </submittedName>
</protein>
<evidence type="ECO:0000313" key="1">
    <source>
        <dbReference type="EMBL" id="ETP49100.1"/>
    </source>
</evidence>
<dbReference type="EMBL" id="ANIY01001158">
    <property type="protein sequence ID" value="ETP49100.1"/>
    <property type="molecule type" value="Genomic_DNA"/>
</dbReference>
<sequence>MISLIMRKRDICSNIQAVCKNFFHDTGSAPSFQLLLSDAIGSDEIFKMKTS</sequence>
<organism evidence="1 2">
    <name type="scientific">Phytophthora nicotianae P10297</name>
    <dbReference type="NCBI Taxonomy" id="1317064"/>
    <lineage>
        <taxon>Eukaryota</taxon>
        <taxon>Sar</taxon>
        <taxon>Stramenopiles</taxon>
        <taxon>Oomycota</taxon>
        <taxon>Peronosporomycetes</taxon>
        <taxon>Peronosporales</taxon>
        <taxon>Peronosporaceae</taxon>
        <taxon>Phytophthora</taxon>
    </lineage>
</organism>
<dbReference type="AlphaFoldDB" id="W2ZQ06"/>